<sequence>MKNASHTTKRKGVPSAGPTTASPADKEKNINPTAKDAETTNLHDELVDLLGIDIVTRYYNKKLLYDRYHDKILKRRKSSKIINCAHKSSLSHYKYIGKMGQLKSFQMSNGSKTKEGLCKELQFSLVDNSKLNVVYLLDKSLKHFVSLLEGLQGGKKIALCQKE</sequence>
<proteinExistence type="predicted"/>
<gene>
    <name evidence="2" type="ORF">Tci_273139</name>
</gene>
<accession>A0A699H0J1</accession>
<feature type="region of interest" description="Disordered" evidence="1">
    <location>
        <begin position="1"/>
        <end position="37"/>
    </location>
</feature>
<dbReference type="AlphaFoldDB" id="A0A699H0J1"/>
<evidence type="ECO:0000256" key="1">
    <source>
        <dbReference type="SAM" id="MobiDB-lite"/>
    </source>
</evidence>
<dbReference type="EMBL" id="BKCJ010084926">
    <property type="protein sequence ID" value="GEX01164.1"/>
    <property type="molecule type" value="Genomic_DNA"/>
</dbReference>
<comment type="caution">
    <text evidence="2">The sequence shown here is derived from an EMBL/GenBank/DDBJ whole genome shotgun (WGS) entry which is preliminary data.</text>
</comment>
<feature type="compositionally biased region" description="Basic and acidic residues" evidence="1">
    <location>
        <begin position="24"/>
        <end position="37"/>
    </location>
</feature>
<reference evidence="2" key="1">
    <citation type="journal article" date="2019" name="Sci. Rep.">
        <title>Draft genome of Tanacetum cinerariifolium, the natural source of mosquito coil.</title>
        <authorList>
            <person name="Yamashiro T."/>
            <person name="Shiraishi A."/>
            <person name="Satake H."/>
            <person name="Nakayama K."/>
        </authorList>
    </citation>
    <scope>NUCLEOTIDE SEQUENCE</scope>
</reference>
<protein>
    <submittedName>
        <fullName evidence="2">Uncharacterized protein</fullName>
    </submittedName>
</protein>
<organism evidence="2">
    <name type="scientific">Tanacetum cinerariifolium</name>
    <name type="common">Dalmatian daisy</name>
    <name type="synonym">Chrysanthemum cinerariifolium</name>
    <dbReference type="NCBI Taxonomy" id="118510"/>
    <lineage>
        <taxon>Eukaryota</taxon>
        <taxon>Viridiplantae</taxon>
        <taxon>Streptophyta</taxon>
        <taxon>Embryophyta</taxon>
        <taxon>Tracheophyta</taxon>
        <taxon>Spermatophyta</taxon>
        <taxon>Magnoliopsida</taxon>
        <taxon>eudicotyledons</taxon>
        <taxon>Gunneridae</taxon>
        <taxon>Pentapetalae</taxon>
        <taxon>asterids</taxon>
        <taxon>campanulids</taxon>
        <taxon>Asterales</taxon>
        <taxon>Asteraceae</taxon>
        <taxon>Asteroideae</taxon>
        <taxon>Anthemideae</taxon>
        <taxon>Anthemidinae</taxon>
        <taxon>Tanacetum</taxon>
    </lineage>
</organism>
<name>A0A699H0J1_TANCI</name>
<evidence type="ECO:0000313" key="2">
    <source>
        <dbReference type="EMBL" id="GEX01164.1"/>
    </source>
</evidence>